<dbReference type="Gene3D" id="1.10.3720.10">
    <property type="entry name" value="MetI-like"/>
    <property type="match status" value="1"/>
</dbReference>
<dbReference type="GO" id="GO:0005886">
    <property type="term" value="C:plasma membrane"/>
    <property type="evidence" value="ECO:0007669"/>
    <property type="project" value="UniProtKB-SubCell"/>
</dbReference>
<reference evidence="8 9" key="1">
    <citation type="submission" date="2019-02" db="EMBL/GenBank/DDBJ databases">
        <title>Paenibacillus sp. nov., isolated from surface-sterilized tissue of Thalictrum simplex L.</title>
        <authorList>
            <person name="Tuo L."/>
        </authorList>
    </citation>
    <scope>NUCLEOTIDE SEQUENCE [LARGE SCALE GENOMIC DNA]</scope>
    <source>
        <strain evidence="8 9">N2SHLJ1</strain>
    </source>
</reference>
<feature type="transmembrane region" description="Helical" evidence="6">
    <location>
        <begin position="77"/>
        <end position="101"/>
    </location>
</feature>
<evidence type="ECO:0000259" key="7">
    <source>
        <dbReference type="PROSITE" id="PS50928"/>
    </source>
</evidence>
<dbReference type="PANTHER" id="PTHR43496:SF1">
    <property type="entry name" value="POLYGALACTURONAN_RHAMNOGALACTURONAN TRANSPORT SYSTEM PERMEASE PROTEIN YTEP"/>
    <property type="match status" value="1"/>
</dbReference>
<protein>
    <submittedName>
        <fullName evidence="8">Sugar ABC transporter permease</fullName>
    </submittedName>
</protein>
<evidence type="ECO:0000256" key="4">
    <source>
        <dbReference type="ARBA" id="ARBA00022989"/>
    </source>
</evidence>
<keyword evidence="5 6" id="KW-0472">Membrane</keyword>
<evidence type="ECO:0000313" key="8">
    <source>
        <dbReference type="EMBL" id="TBL71115.1"/>
    </source>
</evidence>
<dbReference type="Proteomes" id="UP000293142">
    <property type="component" value="Unassembled WGS sequence"/>
</dbReference>
<dbReference type="AlphaFoldDB" id="A0A4Q9DG26"/>
<dbReference type="InterPro" id="IPR000515">
    <property type="entry name" value="MetI-like"/>
</dbReference>
<evidence type="ECO:0000256" key="2">
    <source>
        <dbReference type="ARBA" id="ARBA00022448"/>
    </source>
</evidence>
<comment type="subcellular location">
    <subcellularLocation>
        <location evidence="6">Cell membrane</location>
        <topology evidence="6">Multi-pass membrane protein</topology>
    </subcellularLocation>
    <subcellularLocation>
        <location evidence="1">Membrane</location>
        <topology evidence="1">Multi-pass membrane protein</topology>
    </subcellularLocation>
</comment>
<evidence type="ECO:0000313" key="9">
    <source>
        <dbReference type="Proteomes" id="UP000293142"/>
    </source>
</evidence>
<dbReference type="OrthoDB" id="9785836at2"/>
<name>A0A4Q9DG26_9BACL</name>
<evidence type="ECO:0000256" key="6">
    <source>
        <dbReference type="RuleBase" id="RU363032"/>
    </source>
</evidence>
<dbReference type="InterPro" id="IPR035906">
    <property type="entry name" value="MetI-like_sf"/>
</dbReference>
<dbReference type="CDD" id="cd06261">
    <property type="entry name" value="TM_PBP2"/>
    <property type="match status" value="1"/>
</dbReference>
<feature type="transmembrane region" description="Helical" evidence="6">
    <location>
        <begin position="40"/>
        <end position="65"/>
    </location>
</feature>
<accession>A0A4Q9DG26</accession>
<dbReference type="EMBL" id="SIRE01000028">
    <property type="protein sequence ID" value="TBL71115.1"/>
    <property type="molecule type" value="Genomic_DNA"/>
</dbReference>
<dbReference type="PANTHER" id="PTHR43496">
    <property type="entry name" value="PROTEIN LPLB"/>
    <property type="match status" value="1"/>
</dbReference>
<comment type="similarity">
    <text evidence="6">Belongs to the binding-protein-dependent transport system permease family.</text>
</comment>
<dbReference type="Pfam" id="PF00528">
    <property type="entry name" value="BPD_transp_1"/>
    <property type="match status" value="1"/>
</dbReference>
<feature type="transmembrane region" description="Helical" evidence="6">
    <location>
        <begin position="237"/>
        <end position="256"/>
    </location>
</feature>
<sequence>MLGLVIAFQEYSIGNGFFDGPWVGAEHFRTFFDNPNFSQVFANTVVISCYRLLFVFLPPIVLAILLNEVMSKWFKRLVQTLVYLPHFLSWVIIYGICFIMLSEGSGLVNQWIRQTGGEAIGFLTSEEWFRAIIVSTDLWKDTGWGTIIYLAAITGINPQLYEAAVMDGASKWKQICHITIPGLTPVIFLMFVLRLAHILDGGLEQILVFYNPLVYSVGDIIDTWVYRMGILEGRMSLAAAVGLFKSVIALGLVLGANQLSRKITGSGVW</sequence>
<feature type="domain" description="ABC transmembrane type-1" evidence="7">
    <location>
        <begin position="41"/>
        <end position="256"/>
    </location>
</feature>
<keyword evidence="2 6" id="KW-0813">Transport</keyword>
<gene>
    <name evidence="8" type="ORF">EYB31_31680</name>
</gene>
<evidence type="ECO:0000256" key="3">
    <source>
        <dbReference type="ARBA" id="ARBA00022692"/>
    </source>
</evidence>
<feature type="transmembrane region" description="Helical" evidence="6">
    <location>
        <begin position="147"/>
        <end position="166"/>
    </location>
</feature>
<evidence type="ECO:0000256" key="5">
    <source>
        <dbReference type="ARBA" id="ARBA00023136"/>
    </source>
</evidence>
<keyword evidence="3 6" id="KW-0812">Transmembrane</keyword>
<proteinExistence type="inferred from homology"/>
<dbReference type="GO" id="GO:0055085">
    <property type="term" value="P:transmembrane transport"/>
    <property type="evidence" value="ECO:0007669"/>
    <property type="project" value="InterPro"/>
</dbReference>
<dbReference type="SUPFAM" id="SSF161098">
    <property type="entry name" value="MetI-like"/>
    <property type="match status" value="1"/>
</dbReference>
<keyword evidence="4 6" id="KW-1133">Transmembrane helix</keyword>
<feature type="transmembrane region" description="Helical" evidence="6">
    <location>
        <begin position="178"/>
        <end position="199"/>
    </location>
</feature>
<dbReference type="PROSITE" id="PS50928">
    <property type="entry name" value="ABC_TM1"/>
    <property type="match status" value="1"/>
</dbReference>
<keyword evidence="9" id="KW-1185">Reference proteome</keyword>
<organism evidence="8 9">
    <name type="scientific">Paenibacillus thalictri</name>
    <dbReference type="NCBI Taxonomy" id="2527873"/>
    <lineage>
        <taxon>Bacteria</taxon>
        <taxon>Bacillati</taxon>
        <taxon>Bacillota</taxon>
        <taxon>Bacilli</taxon>
        <taxon>Bacillales</taxon>
        <taxon>Paenibacillaceae</taxon>
        <taxon>Paenibacillus</taxon>
    </lineage>
</organism>
<comment type="caution">
    <text evidence="8">The sequence shown here is derived from an EMBL/GenBank/DDBJ whole genome shotgun (WGS) entry which is preliminary data.</text>
</comment>
<evidence type="ECO:0000256" key="1">
    <source>
        <dbReference type="ARBA" id="ARBA00004141"/>
    </source>
</evidence>